<dbReference type="SUPFAM" id="SSF141371">
    <property type="entry name" value="PilZ domain-like"/>
    <property type="match status" value="1"/>
</dbReference>
<sequence length="226" mass="23666">MGAARGGTSGRLLPADAVPPVGSLLDVAPHRAAPALTARLLDSGHDRLVLGPPTDVLGTPTEMVEGEEVDLVWGEHGDVVGVAALLERRTGPGWTAVVVAPPQRVQRRDAVRVPVDLRATLARDGAGDGAPGTLDVPVADLSESGARCVVDPVALRLEQGERVRLGLPVAGLSGPLAAQVVHRRFRAGSRGVLVGLRLVDLSDGDADVLRRHVFARLRELRRRGAL</sequence>
<accession>A0ABU8RGE0</accession>
<reference evidence="2 3" key="1">
    <citation type="journal article" date="2017" name="Int. J. Syst. Evol. Microbiol.">
        <title>Pseudokineococcus basanitobsidens sp. nov., isolated from volcanic rock.</title>
        <authorList>
            <person name="Lee D.W."/>
            <person name="Park M.Y."/>
            <person name="Kim J.J."/>
            <person name="Kim B.S."/>
        </authorList>
    </citation>
    <scope>NUCLEOTIDE SEQUENCE [LARGE SCALE GENOMIC DNA]</scope>
    <source>
        <strain evidence="2 3">DSM 103726</strain>
    </source>
</reference>
<dbReference type="Gene3D" id="2.40.10.220">
    <property type="entry name" value="predicted glycosyltransferase like domains"/>
    <property type="match status" value="1"/>
</dbReference>
<keyword evidence="3" id="KW-1185">Reference proteome</keyword>
<gene>
    <name evidence="2" type="ORF">WDZ17_02300</name>
</gene>
<dbReference type="Proteomes" id="UP001387100">
    <property type="component" value="Unassembled WGS sequence"/>
</dbReference>
<proteinExistence type="predicted"/>
<name>A0ABU8RGE0_9ACTN</name>
<evidence type="ECO:0000313" key="2">
    <source>
        <dbReference type="EMBL" id="MEJ5944124.1"/>
    </source>
</evidence>
<dbReference type="RefSeq" id="WP_339573516.1">
    <property type="nucleotide sequence ID" value="NZ_JBBIAA010000002.1"/>
</dbReference>
<comment type="caution">
    <text evidence="2">The sequence shown here is derived from an EMBL/GenBank/DDBJ whole genome shotgun (WGS) entry which is preliminary data.</text>
</comment>
<feature type="domain" description="PilZ" evidence="1">
    <location>
        <begin position="106"/>
        <end position="215"/>
    </location>
</feature>
<evidence type="ECO:0000313" key="3">
    <source>
        <dbReference type="Proteomes" id="UP001387100"/>
    </source>
</evidence>
<dbReference type="Pfam" id="PF07238">
    <property type="entry name" value="PilZ"/>
    <property type="match status" value="1"/>
</dbReference>
<protein>
    <submittedName>
        <fullName evidence="2">PilZ domain-containing protein</fullName>
    </submittedName>
</protein>
<organism evidence="2 3">
    <name type="scientific">Pseudokineococcus basanitobsidens</name>
    <dbReference type="NCBI Taxonomy" id="1926649"/>
    <lineage>
        <taxon>Bacteria</taxon>
        <taxon>Bacillati</taxon>
        <taxon>Actinomycetota</taxon>
        <taxon>Actinomycetes</taxon>
        <taxon>Kineosporiales</taxon>
        <taxon>Kineosporiaceae</taxon>
        <taxon>Pseudokineococcus</taxon>
    </lineage>
</organism>
<dbReference type="InterPro" id="IPR009875">
    <property type="entry name" value="PilZ_domain"/>
</dbReference>
<evidence type="ECO:0000259" key="1">
    <source>
        <dbReference type="Pfam" id="PF07238"/>
    </source>
</evidence>
<dbReference type="EMBL" id="JBBIAA010000002">
    <property type="protein sequence ID" value="MEJ5944124.1"/>
    <property type="molecule type" value="Genomic_DNA"/>
</dbReference>